<organism evidence="2">
    <name type="scientific">Chrysotila carterae</name>
    <name type="common">Marine alga</name>
    <name type="synonym">Syracosphaera carterae</name>
    <dbReference type="NCBI Taxonomy" id="13221"/>
    <lineage>
        <taxon>Eukaryota</taxon>
        <taxon>Haptista</taxon>
        <taxon>Haptophyta</taxon>
        <taxon>Prymnesiophyceae</taxon>
        <taxon>Isochrysidales</taxon>
        <taxon>Isochrysidaceae</taxon>
        <taxon>Chrysotila</taxon>
    </lineage>
</organism>
<proteinExistence type="predicted"/>
<dbReference type="AlphaFoldDB" id="A0A7S4C1Z6"/>
<sequence length="360" mass="39347">MTLSLSCSIVEMAVSNTQPQPHVLKQTRIQRKVLALSKQTSPKLNLKREHCSENQLSASDQLNSTESVNMAPDDCSQCTPSACGELVGSLEDQVGHMRWALLLQQQVLKMNSQCEQERHACEEIMRQNQLLRHELSKKFSDMAEQVPESQMLAGAECLRKKAKTFHCVGSSQDILGRCQNLASHASNTSLSFNGKFSQNRVNAAAALTPKNDLLNATNLQTLASFLDASTPCEPSSNSAHKVTGRKSRQAQQPKMDLGSAAPSFALPPLSPVPATTANGAYEQIDVEIKRELLRRLDEEEAKPAKPPPIKLETLSHEMDQLSPLNLDQLSPSALNSEDIDRTFLKLLASPVSEAPAACAK</sequence>
<reference evidence="2" key="1">
    <citation type="submission" date="2021-01" db="EMBL/GenBank/DDBJ databases">
        <authorList>
            <person name="Corre E."/>
            <person name="Pelletier E."/>
            <person name="Niang G."/>
            <person name="Scheremetjew M."/>
            <person name="Finn R."/>
            <person name="Kale V."/>
            <person name="Holt S."/>
            <person name="Cochrane G."/>
            <person name="Meng A."/>
            <person name="Brown T."/>
            <person name="Cohen L."/>
        </authorList>
    </citation>
    <scope>NUCLEOTIDE SEQUENCE</scope>
    <source>
        <strain evidence="2">CCMP645</strain>
    </source>
</reference>
<evidence type="ECO:0000313" key="2">
    <source>
        <dbReference type="EMBL" id="CAE0784518.1"/>
    </source>
</evidence>
<protein>
    <submittedName>
        <fullName evidence="2">Uncharacterized protein</fullName>
    </submittedName>
</protein>
<feature type="region of interest" description="Disordered" evidence="1">
    <location>
        <begin position="230"/>
        <end position="277"/>
    </location>
</feature>
<feature type="compositionally biased region" description="Low complexity" evidence="1">
    <location>
        <begin position="257"/>
        <end position="267"/>
    </location>
</feature>
<gene>
    <name evidence="2" type="ORF">PCAR00345_LOCUS37225</name>
</gene>
<evidence type="ECO:0000256" key="1">
    <source>
        <dbReference type="SAM" id="MobiDB-lite"/>
    </source>
</evidence>
<dbReference type="EMBL" id="HBIZ01059467">
    <property type="protein sequence ID" value="CAE0784518.1"/>
    <property type="molecule type" value="Transcribed_RNA"/>
</dbReference>
<accession>A0A7S4C1Z6</accession>
<name>A0A7S4C1Z6_CHRCT</name>